<dbReference type="InterPro" id="IPR027417">
    <property type="entry name" value="P-loop_NTPase"/>
</dbReference>
<evidence type="ECO:0000313" key="5">
    <source>
        <dbReference type="EMBL" id="MBG9985641.1"/>
    </source>
</evidence>
<keyword evidence="1" id="KW-0813">Transport</keyword>
<keyword evidence="3 5" id="KW-0067">ATP-binding</keyword>
<reference evidence="5 6" key="1">
    <citation type="submission" date="2020-07" db="EMBL/GenBank/DDBJ databases">
        <title>Facklamia lactis sp. nov., isolated from raw milk.</title>
        <authorList>
            <person name="Doll E.V."/>
            <person name="Huptas C."/>
            <person name="Staib L."/>
            <person name="Wenning M."/>
            <person name="Scherer S."/>
        </authorList>
    </citation>
    <scope>NUCLEOTIDE SEQUENCE [LARGE SCALE GENOMIC DNA]</scope>
    <source>
        <strain evidence="5 6">DSM 111018</strain>
    </source>
</reference>
<dbReference type="GO" id="GO:0005524">
    <property type="term" value="F:ATP binding"/>
    <property type="evidence" value="ECO:0007669"/>
    <property type="project" value="UniProtKB-KW"/>
</dbReference>
<protein>
    <submittedName>
        <fullName evidence="5">ABC transporter ATP-binding protein</fullName>
    </submittedName>
</protein>
<dbReference type="Gene3D" id="3.40.50.300">
    <property type="entry name" value="P-loop containing nucleotide triphosphate hydrolases"/>
    <property type="match status" value="1"/>
</dbReference>
<comment type="caution">
    <text evidence="5">The sequence shown here is derived from an EMBL/GenBank/DDBJ whole genome shotgun (WGS) entry which is preliminary data.</text>
</comment>
<evidence type="ECO:0000313" key="6">
    <source>
        <dbReference type="Proteomes" id="UP000721415"/>
    </source>
</evidence>
<dbReference type="InterPro" id="IPR051782">
    <property type="entry name" value="ABC_Transporter_VariousFunc"/>
</dbReference>
<proteinExistence type="predicted"/>
<accession>A0ABS0LNA8</accession>
<evidence type="ECO:0000256" key="1">
    <source>
        <dbReference type="ARBA" id="ARBA00022448"/>
    </source>
</evidence>
<dbReference type="SUPFAM" id="SSF52540">
    <property type="entry name" value="P-loop containing nucleoside triphosphate hydrolases"/>
    <property type="match status" value="1"/>
</dbReference>
<dbReference type="EMBL" id="JACBXQ010000001">
    <property type="protein sequence ID" value="MBG9985641.1"/>
    <property type="molecule type" value="Genomic_DNA"/>
</dbReference>
<dbReference type="PROSITE" id="PS50893">
    <property type="entry name" value="ABC_TRANSPORTER_2"/>
    <property type="match status" value="1"/>
</dbReference>
<dbReference type="SMART" id="SM00382">
    <property type="entry name" value="AAA"/>
    <property type="match status" value="1"/>
</dbReference>
<keyword evidence="2" id="KW-0547">Nucleotide-binding</keyword>
<dbReference type="Pfam" id="PF00005">
    <property type="entry name" value="ABC_tran"/>
    <property type="match status" value="1"/>
</dbReference>
<evidence type="ECO:0000256" key="2">
    <source>
        <dbReference type="ARBA" id="ARBA00022741"/>
    </source>
</evidence>
<organism evidence="5 6">
    <name type="scientific">Facklamia lactis</name>
    <dbReference type="NCBI Taxonomy" id="2749967"/>
    <lineage>
        <taxon>Bacteria</taxon>
        <taxon>Bacillati</taxon>
        <taxon>Bacillota</taxon>
        <taxon>Bacilli</taxon>
        <taxon>Lactobacillales</taxon>
        <taxon>Aerococcaceae</taxon>
        <taxon>Facklamia</taxon>
    </lineage>
</organism>
<gene>
    <name evidence="5" type="ORF">HZY91_01895</name>
</gene>
<evidence type="ECO:0000256" key="3">
    <source>
        <dbReference type="ARBA" id="ARBA00022840"/>
    </source>
</evidence>
<dbReference type="InterPro" id="IPR003439">
    <property type="entry name" value="ABC_transporter-like_ATP-bd"/>
</dbReference>
<dbReference type="RefSeq" id="WP_197114128.1">
    <property type="nucleotide sequence ID" value="NZ_JACBXQ010000001.1"/>
</dbReference>
<dbReference type="Proteomes" id="UP000721415">
    <property type="component" value="Unassembled WGS sequence"/>
</dbReference>
<evidence type="ECO:0000259" key="4">
    <source>
        <dbReference type="PROSITE" id="PS50893"/>
    </source>
</evidence>
<name>A0ABS0LNA8_9LACT</name>
<sequence>MIDIQGLNKSFKNKKVLTDINCQIQPGEITGLIGHNGAGKSTLINCLAGLIPYQGEITVNQVPIEKSKGRIVHVNDSLNLPFSMTIKECKDFMQHFYPNWNQKRAIEIQKFFELDNQTKIKELSKGNQAKLNLMLGLSIDADYLILDEPFAAIDVFSREKTLELFGHFIQEQCGVLVSTHELYDVEVFIDRALMMENGKIIRSEYLEDLRASTGQSLVEWVREEIHSCKI</sequence>
<dbReference type="PANTHER" id="PTHR42939">
    <property type="entry name" value="ABC TRANSPORTER ATP-BINDING PROTEIN ALBC-RELATED"/>
    <property type="match status" value="1"/>
</dbReference>
<dbReference type="CDD" id="cd03230">
    <property type="entry name" value="ABC_DR_subfamily_A"/>
    <property type="match status" value="1"/>
</dbReference>
<dbReference type="PANTHER" id="PTHR42939:SF1">
    <property type="entry name" value="ABC TRANSPORTER ATP-BINDING PROTEIN ALBC-RELATED"/>
    <property type="match status" value="1"/>
</dbReference>
<feature type="domain" description="ABC transporter" evidence="4">
    <location>
        <begin position="2"/>
        <end position="222"/>
    </location>
</feature>
<dbReference type="InterPro" id="IPR003593">
    <property type="entry name" value="AAA+_ATPase"/>
</dbReference>
<keyword evidence="6" id="KW-1185">Reference proteome</keyword>